<organism evidence="9 10">
    <name type="scientific">Solanum commersonii</name>
    <name type="common">Commerson's wild potato</name>
    <name type="synonym">Commerson's nightshade</name>
    <dbReference type="NCBI Taxonomy" id="4109"/>
    <lineage>
        <taxon>Eukaryota</taxon>
        <taxon>Viridiplantae</taxon>
        <taxon>Streptophyta</taxon>
        <taxon>Embryophyta</taxon>
        <taxon>Tracheophyta</taxon>
        <taxon>Spermatophyta</taxon>
        <taxon>Magnoliopsida</taxon>
        <taxon>eudicotyledons</taxon>
        <taxon>Gunneridae</taxon>
        <taxon>Pentapetalae</taxon>
        <taxon>asterids</taxon>
        <taxon>lamiids</taxon>
        <taxon>Solanales</taxon>
        <taxon>Solanaceae</taxon>
        <taxon>Solanoideae</taxon>
        <taxon>Solaneae</taxon>
        <taxon>Solanum</taxon>
    </lineage>
</organism>
<dbReference type="PANTHER" id="PTHR31839:SF85">
    <property type="entry name" value="AP2_ERF DOMAIN-CONTAINING PROTEIN"/>
    <property type="match status" value="1"/>
</dbReference>
<dbReference type="GO" id="GO:0003677">
    <property type="term" value="F:DNA binding"/>
    <property type="evidence" value="ECO:0007669"/>
    <property type="project" value="UniProtKB-KW"/>
</dbReference>
<proteinExistence type="inferred from homology"/>
<dbReference type="Proteomes" id="UP000824120">
    <property type="component" value="Chromosome 8"/>
</dbReference>
<evidence type="ECO:0000256" key="3">
    <source>
        <dbReference type="ARBA" id="ARBA00023125"/>
    </source>
</evidence>
<evidence type="ECO:0000256" key="6">
    <source>
        <dbReference type="ARBA" id="ARBA00023242"/>
    </source>
</evidence>
<feature type="domain" description="AP2/ERF" evidence="8">
    <location>
        <begin position="18"/>
        <end position="75"/>
    </location>
</feature>
<evidence type="ECO:0000256" key="5">
    <source>
        <dbReference type="ARBA" id="ARBA00023163"/>
    </source>
</evidence>
<dbReference type="CDD" id="cd00018">
    <property type="entry name" value="AP2"/>
    <property type="match status" value="1"/>
</dbReference>
<dbReference type="Pfam" id="PF00847">
    <property type="entry name" value="AP2"/>
    <property type="match status" value="1"/>
</dbReference>
<evidence type="ECO:0000256" key="1">
    <source>
        <dbReference type="ARBA" id="ARBA00004123"/>
    </source>
</evidence>
<keyword evidence="6" id="KW-0539">Nucleus</keyword>
<sequence>MTEPSHATKSRTNTKHPIYRGIRCRSGKWVCEIREPRKTTRIWLGTYPTPQMAAAAYDVAALALKGTQNVVLNFPHLVDSYPKLPPSPSPADIQRAAATAAEAMASLGDDDDRSLESRDGAICNERGSTEFPSSSGNYDMQIGNTQTTAGEEEYVDEEALFEFPSLLVNMAEAMMLSPPRINSFPSEDYSSGDFDAESLWSY</sequence>
<accession>A0A9J5XLZ1</accession>
<keyword evidence="10" id="KW-1185">Reference proteome</keyword>
<comment type="caution">
    <text evidence="9">The sequence shown here is derived from an EMBL/GenBank/DDBJ whole genome shotgun (WGS) entry which is preliminary data.</text>
</comment>
<keyword evidence="5" id="KW-0804">Transcription</keyword>
<evidence type="ECO:0000313" key="10">
    <source>
        <dbReference type="Proteomes" id="UP000824120"/>
    </source>
</evidence>
<protein>
    <recommendedName>
        <fullName evidence="8">AP2/ERF domain-containing protein</fullName>
    </recommendedName>
</protein>
<dbReference type="OrthoDB" id="1932364at2759"/>
<keyword evidence="3" id="KW-0238">DNA-binding</keyword>
<evidence type="ECO:0000256" key="2">
    <source>
        <dbReference type="ARBA" id="ARBA00023015"/>
    </source>
</evidence>
<dbReference type="SMART" id="SM00380">
    <property type="entry name" value="AP2"/>
    <property type="match status" value="1"/>
</dbReference>
<dbReference type="InterPro" id="IPR036955">
    <property type="entry name" value="AP2/ERF_dom_sf"/>
</dbReference>
<dbReference type="PROSITE" id="PS51032">
    <property type="entry name" value="AP2_ERF"/>
    <property type="match status" value="1"/>
</dbReference>
<dbReference type="GO" id="GO:0005634">
    <property type="term" value="C:nucleus"/>
    <property type="evidence" value="ECO:0007669"/>
    <property type="project" value="UniProtKB-SubCell"/>
</dbReference>
<comment type="similarity">
    <text evidence="7">Belongs to the AP2/ERF transcription factor family. ERF subfamily.</text>
</comment>
<dbReference type="GO" id="GO:0003700">
    <property type="term" value="F:DNA-binding transcription factor activity"/>
    <property type="evidence" value="ECO:0007669"/>
    <property type="project" value="InterPro"/>
</dbReference>
<dbReference type="SUPFAM" id="SSF54171">
    <property type="entry name" value="DNA-binding domain"/>
    <property type="match status" value="1"/>
</dbReference>
<dbReference type="InterPro" id="IPR016177">
    <property type="entry name" value="DNA-bd_dom_sf"/>
</dbReference>
<evidence type="ECO:0000313" key="9">
    <source>
        <dbReference type="EMBL" id="KAG5588877.1"/>
    </source>
</evidence>
<evidence type="ECO:0000256" key="4">
    <source>
        <dbReference type="ARBA" id="ARBA00023159"/>
    </source>
</evidence>
<dbReference type="InterPro" id="IPR001471">
    <property type="entry name" value="AP2/ERF_dom"/>
</dbReference>
<name>A0A9J5XLZ1_SOLCO</name>
<keyword evidence="4" id="KW-0010">Activator</keyword>
<gene>
    <name evidence="9" type="ORF">H5410_039391</name>
</gene>
<evidence type="ECO:0000256" key="7">
    <source>
        <dbReference type="ARBA" id="ARBA00024343"/>
    </source>
</evidence>
<evidence type="ECO:0000259" key="8">
    <source>
        <dbReference type="PROSITE" id="PS51032"/>
    </source>
</evidence>
<keyword evidence="2" id="KW-0805">Transcription regulation</keyword>
<dbReference type="Gene3D" id="3.30.730.10">
    <property type="entry name" value="AP2/ERF domain"/>
    <property type="match status" value="1"/>
</dbReference>
<dbReference type="EMBL" id="JACXVP010000008">
    <property type="protein sequence ID" value="KAG5588877.1"/>
    <property type="molecule type" value="Genomic_DNA"/>
</dbReference>
<dbReference type="AlphaFoldDB" id="A0A9J5XLZ1"/>
<dbReference type="InterPro" id="IPR045277">
    <property type="entry name" value="DRE1A-I"/>
</dbReference>
<dbReference type="PANTHER" id="PTHR31839">
    <property type="entry name" value="DEHYDRATION-RESPONSIVE ELEMENT-BINDING PROTEIN 1D"/>
    <property type="match status" value="1"/>
</dbReference>
<reference evidence="9 10" key="1">
    <citation type="submission" date="2020-09" db="EMBL/GenBank/DDBJ databases">
        <title>De no assembly of potato wild relative species, Solanum commersonii.</title>
        <authorList>
            <person name="Cho K."/>
        </authorList>
    </citation>
    <scope>NUCLEOTIDE SEQUENCE [LARGE SCALE GENOMIC DNA]</scope>
    <source>
        <strain evidence="9">LZ3.2</strain>
        <tissue evidence="9">Leaf</tissue>
    </source>
</reference>
<comment type="subcellular location">
    <subcellularLocation>
        <location evidence="1">Nucleus</location>
    </subcellularLocation>
</comment>